<dbReference type="Proteomes" id="UP000799424">
    <property type="component" value="Unassembled WGS sequence"/>
</dbReference>
<name>A0A6A6ZIX0_9PLEO</name>
<keyword evidence="1" id="KW-0472">Membrane</keyword>
<dbReference type="SUPFAM" id="SSF63829">
    <property type="entry name" value="Calcium-dependent phosphotriesterase"/>
    <property type="match status" value="1"/>
</dbReference>
<proteinExistence type="predicted"/>
<sequence length="442" mass="48639">MPSAATSVYYALVVAWGASFYQFYLRDVFQTTLGVGRVIQPIEDFPFECRRVEHPRLEACEDLWLDNEARVLYAACAGTDPGRLHWNQAIKKFNASGRRPGGSELIALNIDDAGVDGLFHLRGIKPLGYTGANGDTSLDLLGFDAEILDGETINFYFVNQRPPIGPFNNYIDGSVVGTNSTIDVFEMKRGEEVMRHMRTILSPEVYTPNRVAILGGGAFLVTNDHSVKTGWRRELDPFIGGGNVVYCKSNSECHTAVAGDEPDEELPFNPAKIQPLYKQYLDKALSLLPKTKLKFPNGLTRGFDGLYYVPSSVDGQIRVYALTTDNTLRLIDAIRTGIPLDNISPDARGDLYVAAFPNMPRALKALADPLNLDSPSTVLRIRKTVDAGADGIRSVDYRVEKVIEDKEGKIISGATTVRHDAKTGRLFIGAAMSPFLVVCEPK</sequence>
<dbReference type="EMBL" id="MU006238">
    <property type="protein sequence ID" value="KAF2821052.1"/>
    <property type="molecule type" value="Genomic_DNA"/>
</dbReference>
<dbReference type="PANTHER" id="PTHR11799:SF20">
    <property type="entry name" value="SMP-30_GLUCONOLACTONASE_LRE-LIKE REGION DOMAIN-CONTAINING PROTEIN"/>
    <property type="match status" value="1"/>
</dbReference>
<dbReference type="InterPro" id="IPR011042">
    <property type="entry name" value="6-blade_b-propeller_TolB-like"/>
</dbReference>
<dbReference type="InterPro" id="IPR051288">
    <property type="entry name" value="Serum_paraoxonase/arylesterase"/>
</dbReference>
<dbReference type="Gene3D" id="2.120.10.30">
    <property type="entry name" value="TolB, C-terminal domain"/>
    <property type="match status" value="2"/>
</dbReference>
<protein>
    <submittedName>
        <fullName evidence="2">Serum paraoxonase/arylesteras-like protein</fullName>
    </submittedName>
</protein>
<reference evidence="2" key="1">
    <citation type="journal article" date="2020" name="Stud. Mycol.">
        <title>101 Dothideomycetes genomes: a test case for predicting lifestyles and emergence of pathogens.</title>
        <authorList>
            <person name="Haridas S."/>
            <person name="Albert R."/>
            <person name="Binder M."/>
            <person name="Bloem J."/>
            <person name="Labutti K."/>
            <person name="Salamov A."/>
            <person name="Andreopoulos B."/>
            <person name="Baker S."/>
            <person name="Barry K."/>
            <person name="Bills G."/>
            <person name="Bluhm B."/>
            <person name="Cannon C."/>
            <person name="Castanera R."/>
            <person name="Culley D."/>
            <person name="Daum C."/>
            <person name="Ezra D."/>
            <person name="Gonzalez J."/>
            <person name="Henrissat B."/>
            <person name="Kuo A."/>
            <person name="Liang C."/>
            <person name="Lipzen A."/>
            <person name="Lutzoni F."/>
            <person name="Magnuson J."/>
            <person name="Mondo S."/>
            <person name="Nolan M."/>
            <person name="Ohm R."/>
            <person name="Pangilinan J."/>
            <person name="Park H.-J."/>
            <person name="Ramirez L."/>
            <person name="Alfaro M."/>
            <person name="Sun H."/>
            <person name="Tritt A."/>
            <person name="Yoshinaga Y."/>
            <person name="Zwiers L.-H."/>
            <person name="Turgeon B."/>
            <person name="Goodwin S."/>
            <person name="Spatafora J."/>
            <person name="Crous P."/>
            <person name="Grigoriev I."/>
        </authorList>
    </citation>
    <scope>NUCLEOTIDE SEQUENCE</scope>
    <source>
        <strain evidence="2">CBS 113818</strain>
    </source>
</reference>
<accession>A0A6A6ZIX0</accession>
<dbReference type="AlphaFoldDB" id="A0A6A6ZIX0"/>
<feature type="transmembrane region" description="Helical" evidence="1">
    <location>
        <begin position="7"/>
        <end position="25"/>
    </location>
</feature>
<gene>
    <name evidence="2" type="ORF">CC86DRAFT_470831</name>
</gene>
<evidence type="ECO:0000313" key="2">
    <source>
        <dbReference type="EMBL" id="KAF2821052.1"/>
    </source>
</evidence>
<dbReference type="OrthoDB" id="5307922at2759"/>
<evidence type="ECO:0000256" key="1">
    <source>
        <dbReference type="SAM" id="Phobius"/>
    </source>
</evidence>
<keyword evidence="1" id="KW-1133">Transmembrane helix</keyword>
<evidence type="ECO:0000313" key="3">
    <source>
        <dbReference type="Proteomes" id="UP000799424"/>
    </source>
</evidence>
<keyword evidence="3" id="KW-1185">Reference proteome</keyword>
<keyword evidence="1" id="KW-0812">Transmembrane</keyword>
<dbReference type="PANTHER" id="PTHR11799">
    <property type="entry name" value="PARAOXONASE"/>
    <property type="match status" value="1"/>
</dbReference>
<organism evidence="2 3">
    <name type="scientific">Ophiobolus disseminans</name>
    <dbReference type="NCBI Taxonomy" id="1469910"/>
    <lineage>
        <taxon>Eukaryota</taxon>
        <taxon>Fungi</taxon>
        <taxon>Dikarya</taxon>
        <taxon>Ascomycota</taxon>
        <taxon>Pezizomycotina</taxon>
        <taxon>Dothideomycetes</taxon>
        <taxon>Pleosporomycetidae</taxon>
        <taxon>Pleosporales</taxon>
        <taxon>Pleosporineae</taxon>
        <taxon>Phaeosphaeriaceae</taxon>
        <taxon>Ophiobolus</taxon>
    </lineage>
</organism>